<evidence type="ECO:0000313" key="9">
    <source>
        <dbReference type="EMBL" id="AJG99334.1"/>
    </source>
</evidence>
<dbReference type="SUPFAM" id="SSF52218">
    <property type="entry name" value="Flavoproteins"/>
    <property type="match status" value="1"/>
</dbReference>
<dbReference type="PANTHER" id="PTHR24960">
    <property type="entry name" value="PHOTOSYSTEM I IRON-SULFUR CENTER-RELATED"/>
    <property type="match status" value="1"/>
</dbReference>
<evidence type="ECO:0000259" key="8">
    <source>
        <dbReference type="PROSITE" id="PS51379"/>
    </source>
</evidence>
<evidence type="ECO:0000256" key="3">
    <source>
        <dbReference type="ARBA" id="ARBA00013529"/>
    </source>
</evidence>
<dbReference type="InterPro" id="IPR050157">
    <property type="entry name" value="PSI_iron-sulfur_center"/>
</dbReference>
<comment type="cofactor">
    <cofactor evidence="1">
        <name>[4Fe-4S] cluster</name>
        <dbReference type="ChEBI" id="CHEBI:49883"/>
    </cofactor>
</comment>
<dbReference type="InterPro" id="IPR029039">
    <property type="entry name" value="Flavoprotein-like_sf"/>
</dbReference>
<dbReference type="GO" id="GO:0051539">
    <property type="term" value="F:4 iron, 4 sulfur cluster binding"/>
    <property type="evidence" value="ECO:0007669"/>
    <property type="project" value="UniProtKB-KW"/>
</dbReference>
<organism evidence="9 11">
    <name type="scientific">Clostridium beijerinckii</name>
    <name type="common">Clostridium MP</name>
    <dbReference type="NCBI Taxonomy" id="1520"/>
    <lineage>
        <taxon>Bacteria</taxon>
        <taxon>Bacillati</taxon>
        <taxon>Bacillota</taxon>
        <taxon>Clostridia</taxon>
        <taxon>Eubacteriales</taxon>
        <taxon>Clostridiaceae</taxon>
        <taxon>Clostridium</taxon>
    </lineage>
</organism>
<reference evidence="11" key="1">
    <citation type="submission" date="2014-12" db="EMBL/GenBank/DDBJ databases">
        <title>Genome sequence of Clostridium beijerinckii strain 59B.</title>
        <authorList>
            <person name="Little G.T."/>
            <person name="Minton N.P."/>
        </authorList>
    </citation>
    <scope>NUCLEOTIDE SEQUENCE [LARGE SCALE GENOMIC DNA]</scope>
    <source>
        <strain evidence="11">59B</strain>
    </source>
</reference>
<dbReference type="KEGG" id="cbei:LF65_02761"/>
<feature type="domain" description="4Fe-4S ferredoxin-type" evidence="8">
    <location>
        <begin position="191"/>
        <end position="219"/>
    </location>
</feature>
<dbReference type="EMBL" id="CP010086">
    <property type="protein sequence ID" value="AJG99334.1"/>
    <property type="molecule type" value="Genomic_DNA"/>
</dbReference>
<evidence type="ECO:0000256" key="1">
    <source>
        <dbReference type="ARBA" id="ARBA00001966"/>
    </source>
</evidence>
<dbReference type="EMBL" id="JABAGD010000015">
    <property type="protein sequence ID" value="NMF05049.1"/>
    <property type="molecule type" value="Genomic_DNA"/>
</dbReference>
<reference evidence="10 12" key="3">
    <citation type="submission" date="2020-04" db="EMBL/GenBank/DDBJ databases">
        <authorList>
            <person name="Hitch T.C.A."/>
            <person name="Wylensek D."/>
            <person name="Clavel T."/>
        </authorList>
    </citation>
    <scope>NUCLEOTIDE SEQUENCE [LARGE SCALE GENOMIC DNA]</scope>
    <source>
        <strain evidence="10 12">WB01_NA02</strain>
    </source>
</reference>
<dbReference type="InterPro" id="IPR017896">
    <property type="entry name" value="4Fe4S_Fe-S-bd"/>
</dbReference>
<dbReference type="PANTHER" id="PTHR24960:SF79">
    <property type="entry name" value="PHOTOSYSTEM I IRON-SULFUR CENTER"/>
    <property type="match status" value="1"/>
</dbReference>
<dbReference type="Proteomes" id="UP000031866">
    <property type="component" value="Chromosome"/>
</dbReference>
<dbReference type="Proteomes" id="UP000587880">
    <property type="component" value="Unassembled WGS sequence"/>
</dbReference>
<dbReference type="InterPro" id="IPR047964">
    <property type="entry name" value="EFR1-like"/>
</dbReference>
<accession>A0A0B5QAT5</accession>
<dbReference type="SUPFAM" id="SSF54862">
    <property type="entry name" value="4Fe-4S ferredoxins"/>
    <property type="match status" value="1"/>
</dbReference>
<dbReference type="STRING" id="1520.LF65_02761"/>
<dbReference type="Pfam" id="PF00037">
    <property type="entry name" value="Fer4"/>
    <property type="match status" value="1"/>
</dbReference>
<dbReference type="RefSeq" id="WP_041896726.1">
    <property type="nucleotide sequence ID" value="NZ_CP010086.2"/>
</dbReference>
<dbReference type="Gene3D" id="3.30.70.20">
    <property type="match status" value="1"/>
</dbReference>
<sequence>MIIEEDTILYFSGTGNSLQVANDIARELGNFNLCKITSLVAKEKIKIEGKALGIIFPVIYNRLPLVVERIIEKLEINKDTYVFAVATHGGTPAEVLNKLKKLLQNNNIMLNSGFLLHMPLNNIFAFGSISIEKQNKIFQKEKHKVKHIASIVTKHENYKCEVSPLIFDTLIDRIFIKTTDKIVKNLHLRDKDFWVDDNCNGCRLCEKICPVNNIQFNINKPTWKHNCEQCAACIQYCPKEAIQWRTKTKKRRRYRNPNISINELIGC</sequence>
<evidence type="ECO:0000256" key="6">
    <source>
        <dbReference type="ARBA" id="ARBA00023004"/>
    </source>
</evidence>
<dbReference type="AlphaFoldDB" id="A0A0B5QAT5"/>
<gene>
    <name evidence="10" type="ORF">HF849_09810</name>
    <name evidence="9" type="ORF">LF65_02761</name>
</gene>
<evidence type="ECO:0000256" key="7">
    <source>
        <dbReference type="ARBA" id="ARBA00023014"/>
    </source>
</evidence>
<dbReference type="Gene3D" id="3.40.50.360">
    <property type="match status" value="1"/>
</dbReference>
<protein>
    <recommendedName>
        <fullName evidence="3">Ferredoxin</fullName>
    </recommendedName>
</protein>
<keyword evidence="5" id="KW-0479">Metal-binding</keyword>
<dbReference type="GO" id="GO:0046872">
    <property type="term" value="F:metal ion binding"/>
    <property type="evidence" value="ECO:0007669"/>
    <property type="project" value="UniProtKB-KW"/>
</dbReference>
<keyword evidence="4" id="KW-0004">4Fe-4S</keyword>
<keyword evidence="6" id="KW-0408">Iron</keyword>
<dbReference type="PROSITE" id="PS00198">
    <property type="entry name" value="4FE4S_FER_1"/>
    <property type="match status" value="2"/>
</dbReference>
<evidence type="ECO:0000313" key="12">
    <source>
        <dbReference type="Proteomes" id="UP000587880"/>
    </source>
</evidence>
<name>A0A0B5QAT5_CLOBE</name>
<evidence type="ECO:0000256" key="4">
    <source>
        <dbReference type="ARBA" id="ARBA00022485"/>
    </source>
</evidence>
<evidence type="ECO:0000313" key="11">
    <source>
        <dbReference type="Proteomes" id="UP000031866"/>
    </source>
</evidence>
<keyword evidence="7" id="KW-0411">Iron-sulfur</keyword>
<evidence type="ECO:0000256" key="2">
    <source>
        <dbReference type="ARBA" id="ARBA00003532"/>
    </source>
</evidence>
<reference evidence="9" key="2">
    <citation type="submission" date="2016-02" db="EMBL/GenBank/DDBJ databases">
        <title>Genome sequence of Clostridium beijerinckii strain 59B.</title>
        <authorList>
            <person name="Little G.T."/>
            <person name="Minton N.P."/>
        </authorList>
    </citation>
    <scope>NUCLEOTIDE SEQUENCE</scope>
    <source>
        <strain evidence="9">NCIMB 14988</strain>
    </source>
</reference>
<evidence type="ECO:0000256" key="5">
    <source>
        <dbReference type="ARBA" id="ARBA00022723"/>
    </source>
</evidence>
<dbReference type="InterPro" id="IPR017900">
    <property type="entry name" value="4Fe4S_Fe_S_CS"/>
</dbReference>
<feature type="domain" description="4Fe-4S ferredoxin-type" evidence="8">
    <location>
        <begin position="220"/>
        <end position="247"/>
    </location>
</feature>
<evidence type="ECO:0000313" key="10">
    <source>
        <dbReference type="EMBL" id="NMF05049.1"/>
    </source>
</evidence>
<dbReference type="OrthoDB" id="9813995at2"/>
<dbReference type="PROSITE" id="PS51379">
    <property type="entry name" value="4FE4S_FER_2"/>
    <property type="match status" value="2"/>
</dbReference>
<comment type="function">
    <text evidence="2">Ferredoxins are iron-sulfur proteins that transfer electrons in a wide variety of metabolic reactions.</text>
</comment>
<dbReference type="NCBIfam" id="NF038196">
    <property type="entry name" value="ferrodoxin_EFR1"/>
    <property type="match status" value="1"/>
</dbReference>
<proteinExistence type="predicted"/>